<reference evidence="2" key="1">
    <citation type="journal article" date="2020" name="Stud. Mycol.">
        <title>101 Dothideomycetes genomes: a test case for predicting lifestyles and emergence of pathogens.</title>
        <authorList>
            <person name="Haridas S."/>
            <person name="Albert R."/>
            <person name="Binder M."/>
            <person name="Bloem J."/>
            <person name="Labutti K."/>
            <person name="Salamov A."/>
            <person name="Andreopoulos B."/>
            <person name="Baker S."/>
            <person name="Barry K."/>
            <person name="Bills G."/>
            <person name="Bluhm B."/>
            <person name="Cannon C."/>
            <person name="Castanera R."/>
            <person name="Culley D."/>
            <person name="Daum C."/>
            <person name="Ezra D."/>
            <person name="Gonzalez J."/>
            <person name="Henrissat B."/>
            <person name="Kuo A."/>
            <person name="Liang C."/>
            <person name="Lipzen A."/>
            <person name="Lutzoni F."/>
            <person name="Magnuson J."/>
            <person name="Mondo S."/>
            <person name="Nolan M."/>
            <person name="Ohm R."/>
            <person name="Pangilinan J."/>
            <person name="Park H.-J."/>
            <person name="Ramirez L."/>
            <person name="Alfaro M."/>
            <person name="Sun H."/>
            <person name="Tritt A."/>
            <person name="Yoshinaga Y."/>
            <person name="Zwiers L.-H."/>
            <person name="Turgeon B."/>
            <person name="Goodwin S."/>
            <person name="Spatafora J."/>
            <person name="Crous P."/>
            <person name="Grigoriev I."/>
        </authorList>
    </citation>
    <scope>NUCLEOTIDE SEQUENCE</scope>
    <source>
        <strain evidence="2">CBS 123094</strain>
    </source>
</reference>
<name>A0A6A5VYB9_9PLEO</name>
<protein>
    <submittedName>
        <fullName evidence="2">Uncharacterized protein</fullName>
    </submittedName>
</protein>
<gene>
    <name evidence="2" type="ORF">P154DRAFT_49386</name>
</gene>
<organism evidence="2 3">
    <name type="scientific">Amniculicola lignicola CBS 123094</name>
    <dbReference type="NCBI Taxonomy" id="1392246"/>
    <lineage>
        <taxon>Eukaryota</taxon>
        <taxon>Fungi</taxon>
        <taxon>Dikarya</taxon>
        <taxon>Ascomycota</taxon>
        <taxon>Pezizomycotina</taxon>
        <taxon>Dothideomycetes</taxon>
        <taxon>Pleosporomycetidae</taxon>
        <taxon>Pleosporales</taxon>
        <taxon>Amniculicolaceae</taxon>
        <taxon>Amniculicola</taxon>
    </lineage>
</organism>
<sequence length="155" mass="16634">MTNTLLNRAVGERRCMNRPGVWRVAVGSRRCARQVDGPLGAELVCLALQRIIGCAQGRASSRIVRETAVLPSHSPALALGRIRPSLSSHPAQPSALQTAQLRESTVPPSRVESPRAAVPAPSGEVDVSRTVGGLVVPRIAAHHHDSCPSRRRPRR</sequence>
<dbReference type="EMBL" id="ML977681">
    <property type="protein sequence ID" value="KAF1993887.1"/>
    <property type="molecule type" value="Genomic_DNA"/>
</dbReference>
<dbReference type="AlphaFoldDB" id="A0A6A5VYB9"/>
<dbReference type="Proteomes" id="UP000799779">
    <property type="component" value="Unassembled WGS sequence"/>
</dbReference>
<evidence type="ECO:0000313" key="2">
    <source>
        <dbReference type="EMBL" id="KAF1993887.1"/>
    </source>
</evidence>
<proteinExistence type="predicted"/>
<feature type="compositionally biased region" description="Polar residues" evidence="1">
    <location>
        <begin position="85"/>
        <end position="107"/>
    </location>
</feature>
<accession>A0A6A5VYB9</accession>
<evidence type="ECO:0000313" key="3">
    <source>
        <dbReference type="Proteomes" id="UP000799779"/>
    </source>
</evidence>
<keyword evidence="3" id="KW-1185">Reference proteome</keyword>
<evidence type="ECO:0000256" key="1">
    <source>
        <dbReference type="SAM" id="MobiDB-lite"/>
    </source>
</evidence>
<feature type="region of interest" description="Disordered" evidence="1">
    <location>
        <begin position="83"/>
        <end position="125"/>
    </location>
</feature>